<protein>
    <submittedName>
        <fullName evidence="5">PucR family transcriptional regulator</fullName>
    </submittedName>
</protein>
<reference evidence="5 6" key="1">
    <citation type="submission" date="2019-10" db="EMBL/GenBank/DDBJ databases">
        <title>Gracilibacillus sp. nov. isolated from rice seeds.</title>
        <authorList>
            <person name="He S."/>
        </authorList>
    </citation>
    <scope>NUCLEOTIDE SEQUENCE [LARGE SCALE GENOMIC DNA]</scope>
    <source>
        <strain evidence="5 6">TD8</strain>
    </source>
</reference>
<evidence type="ECO:0000259" key="4">
    <source>
        <dbReference type="Pfam" id="PF17853"/>
    </source>
</evidence>
<feature type="domain" description="CdaR GGDEF-like" evidence="4">
    <location>
        <begin position="298"/>
        <end position="416"/>
    </location>
</feature>
<gene>
    <name evidence="5" type="ORF">F9U64_12410</name>
</gene>
<evidence type="ECO:0000259" key="2">
    <source>
        <dbReference type="Pfam" id="PF07905"/>
    </source>
</evidence>
<comment type="similarity">
    <text evidence="1">Belongs to the CdaR family.</text>
</comment>
<feature type="domain" description="PucR C-terminal helix-turn-helix" evidence="3">
    <location>
        <begin position="472"/>
        <end position="530"/>
    </location>
</feature>
<evidence type="ECO:0000313" key="5">
    <source>
        <dbReference type="EMBL" id="KAB8133097.1"/>
    </source>
</evidence>
<evidence type="ECO:0000313" key="6">
    <source>
        <dbReference type="Proteomes" id="UP000480246"/>
    </source>
</evidence>
<name>A0A7C8L338_9BACI</name>
<dbReference type="EMBL" id="WEID01000059">
    <property type="protein sequence ID" value="KAB8133097.1"/>
    <property type="molecule type" value="Genomic_DNA"/>
</dbReference>
<dbReference type="InterPro" id="IPR051448">
    <property type="entry name" value="CdaR-like_regulators"/>
</dbReference>
<dbReference type="InterPro" id="IPR012914">
    <property type="entry name" value="PucR_dom"/>
</dbReference>
<dbReference type="OrthoDB" id="142218at2"/>
<sequence>MELKDRGLSIQELLAMPQFKEAHVAAGAANLTNLIKRVNVMEVPDVENWVRPGEFLMTTGYPYRDTPEDFGQLIPKLAEKGVAGLGIKTKRFLEEIPPTVIEIAQQYNFPLIELQPDTTFSDIVRTVMEQVFYKESEHLNVLQERLQLITKLLLENKKLEHTLAELEKILSNPIALVDLSEESAHVQMASAAYKELFEQIDWQELAGQSEDRSGMIEIGGEIISVYMSPVPAKYTNNSWLILLEWETTTASIDVLTVDRVSSLIALELVNNEARKMVETQHLDQFISDWLQGRVKALPDIHIRAESCGYTLSYQGYYEALTIRWLGEQAHSLQLVNVMKRLKTSIEPNSLVSLVDGQIVLIIHGEELEDLDTNISRTYTAITSMPELAENNISICRGGAVTSPEKLCKSYEKAQSVKEISDFYGFQQAVLSIGDLGVYRLLYFLPDNKEIDHYVEHLLGPLLDYDHDNQTNLVETLDMYFRQNRNMKLTAKALFAHYNTVVYRMERIKTILQNDLDDSDIQLQLYLALKLVNLDNIKKSTGGLV</sequence>
<evidence type="ECO:0000256" key="1">
    <source>
        <dbReference type="ARBA" id="ARBA00006754"/>
    </source>
</evidence>
<dbReference type="Pfam" id="PF17853">
    <property type="entry name" value="GGDEF_2"/>
    <property type="match status" value="1"/>
</dbReference>
<feature type="domain" description="Purine catabolism PurC-like" evidence="2">
    <location>
        <begin position="12"/>
        <end position="131"/>
    </location>
</feature>
<proteinExistence type="inferred from homology"/>
<dbReference type="PANTHER" id="PTHR33744:SF1">
    <property type="entry name" value="DNA-BINDING TRANSCRIPTIONAL ACTIVATOR ADER"/>
    <property type="match status" value="1"/>
</dbReference>
<dbReference type="RefSeq" id="WP_153403824.1">
    <property type="nucleotide sequence ID" value="NZ_ML762431.1"/>
</dbReference>
<dbReference type="Pfam" id="PF07905">
    <property type="entry name" value="PucR"/>
    <property type="match status" value="1"/>
</dbReference>
<keyword evidence="6" id="KW-1185">Reference proteome</keyword>
<evidence type="ECO:0000259" key="3">
    <source>
        <dbReference type="Pfam" id="PF13556"/>
    </source>
</evidence>
<dbReference type="Pfam" id="PF13556">
    <property type="entry name" value="HTH_30"/>
    <property type="match status" value="1"/>
</dbReference>
<dbReference type="Proteomes" id="UP000480246">
    <property type="component" value="Unassembled WGS sequence"/>
</dbReference>
<dbReference type="Gene3D" id="1.10.10.2840">
    <property type="entry name" value="PucR C-terminal helix-turn-helix domain"/>
    <property type="match status" value="1"/>
</dbReference>
<comment type="caution">
    <text evidence="5">The sequence shown here is derived from an EMBL/GenBank/DDBJ whole genome shotgun (WGS) entry which is preliminary data.</text>
</comment>
<dbReference type="PANTHER" id="PTHR33744">
    <property type="entry name" value="CARBOHYDRATE DIACID REGULATOR"/>
    <property type="match status" value="1"/>
</dbReference>
<dbReference type="AlphaFoldDB" id="A0A7C8L338"/>
<dbReference type="InterPro" id="IPR041522">
    <property type="entry name" value="CdaR_GGDEF"/>
</dbReference>
<organism evidence="5 6">
    <name type="scientific">Gracilibacillus oryzae</name>
    <dbReference type="NCBI Taxonomy" id="1672701"/>
    <lineage>
        <taxon>Bacteria</taxon>
        <taxon>Bacillati</taxon>
        <taxon>Bacillota</taxon>
        <taxon>Bacilli</taxon>
        <taxon>Bacillales</taxon>
        <taxon>Bacillaceae</taxon>
        <taxon>Gracilibacillus</taxon>
    </lineage>
</organism>
<accession>A0A7C8L338</accession>
<dbReference type="InterPro" id="IPR042070">
    <property type="entry name" value="PucR_C-HTH_sf"/>
</dbReference>
<dbReference type="InterPro" id="IPR025736">
    <property type="entry name" value="PucR_C-HTH_dom"/>
</dbReference>